<evidence type="ECO:0000313" key="14">
    <source>
        <dbReference type="EMBL" id="GGC80529.1"/>
    </source>
</evidence>
<dbReference type="InterPro" id="IPR029045">
    <property type="entry name" value="ClpP/crotonase-like_dom_sf"/>
</dbReference>
<evidence type="ECO:0000256" key="6">
    <source>
        <dbReference type="ARBA" id="ARBA00036541"/>
    </source>
</evidence>
<evidence type="ECO:0000256" key="8">
    <source>
        <dbReference type="ARBA" id="ARBA00039903"/>
    </source>
</evidence>
<dbReference type="EC" id="4.1.1.94" evidence="7"/>
<reference evidence="15" key="1">
    <citation type="journal article" date="2019" name="Int. J. Syst. Evol. Microbiol.">
        <title>The Global Catalogue of Microorganisms (GCM) 10K type strain sequencing project: providing services to taxonomists for standard genome sequencing and annotation.</title>
        <authorList>
            <consortium name="The Broad Institute Genomics Platform"/>
            <consortium name="The Broad Institute Genome Sequencing Center for Infectious Disease"/>
            <person name="Wu L."/>
            <person name="Ma J."/>
        </authorList>
    </citation>
    <scope>NUCLEOTIDE SEQUENCE [LARGE SCALE GENOMIC DNA]</scope>
    <source>
        <strain evidence="15">CCM 7282</strain>
    </source>
</reference>
<comment type="catalytic activity">
    <reaction evidence="11">
        <text>(S)-methylmalonyl-CoA + H(+) = propanoyl-CoA + CO2</text>
        <dbReference type="Rhea" id="RHEA:61340"/>
        <dbReference type="ChEBI" id="CHEBI:15378"/>
        <dbReference type="ChEBI" id="CHEBI:16526"/>
        <dbReference type="ChEBI" id="CHEBI:57327"/>
        <dbReference type="ChEBI" id="CHEBI:57392"/>
        <dbReference type="EC" id="4.1.1.94"/>
    </reaction>
    <physiologicalReaction direction="left-to-right" evidence="11">
        <dbReference type="Rhea" id="RHEA:61341"/>
    </physiologicalReaction>
</comment>
<evidence type="ECO:0000256" key="5">
    <source>
        <dbReference type="ARBA" id="ARBA00036343"/>
    </source>
</evidence>
<comment type="caution">
    <text evidence="14">The sequence shown here is derived from an EMBL/GenBank/DDBJ whole genome shotgun (WGS) entry which is preliminary data.</text>
</comment>
<gene>
    <name evidence="14" type="primary">fadB</name>
    <name evidence="14" type="ORF">GCM10007216_08870</name>
</gene>
<evidence type="ECO:0000256" key="4">
    <source>
        <dbReference type="ARBA" id="ARBA00023239"/>
    </source>
</evidence>
<dbReference type="PANTHER" id="PTHR11941:SF27">
    <property type="entry name" value="ETHYLMALONYL-COA DECARBOXYLASE"/>
    <property type="match status" value="1"/>
</dbReference>
<name>A0ABQ1NM37_9BACI</name>
<dbReference type="EMBL" id="BMCJ01000001">
    <property type="protein sequence ID" value="GGC80529.1"/>
    <property type="molecule type" value="Genomic_DNA"/>
</dbReference>
<evidence type="ECO:0000313" key="15">
    <source>
        <dbReference type="Proteomes" id="UP000619534"/>
    </source>
</evidence>
<comment type="subcellular location">
    <subcellularLocation>
        <location evidence="1">Cytoplasm</location>
        <location evidence="1">Cytosol</location>
    </subcellularLocation>
</comment>
<comment type="catalytic activity">
    <reaction evidence="5">
        <text>(2S)-ethylmalonyl-CoA + H(+) = butanoyl-CoA + CO2</text>
        <dbReference type="Rhea" id="RHEA:32131"/>
        <dbReference type="ChEBI" id="CHEBI:15378"/>
        <dbReference type="ChEBI" id="CHEBI:16526"/>
        <dbReference type="ChEBI" id="CHEBI:57371"/>
        <dbReference type="ChEBI" id="CHEBI:60909"/>
        <dbReference type="EC" id="4.1.1.94"/>
    </reaction>
    <physiologicalReaction direction="left-to-right" evidence="5">
        <dbReference type="Rhea" id="RHEA:32132"/>
    </physiologicalReaction>
</comment>
<evidence type="ECO:0000256" key="9">
    <source>
        <dbReference type="ARBA" id="ARBA00042052"/>
    </source>
</evidence>
<dbReference type="InterPro" id="IPR018376">
    <property type="entry name" value="Enoyl-CoA_hyd/isom_CS"/>
</dbReference>
<evidence type="ECO:0000256" key="3">
    <source>
        <dbReference type="ARBA" id="ARBA00022490"/>
    </source>
</evidence>
<comment type="similarity">
    <text evidence="2 13">Belongs to the enoyl-CoA hydratase/isomerase family.</text>
</comment>
<dbReference type="PANTHER" id="PTHR11941">
    <property type="entry name" value="ENOYL-COA HYDRATASE-RELATED"/>
    <property type="match status" value="1"/>
</dbReference>
<evidence type="ECO:0000256" key="10">
    <source>
        <dbReference type="ARBA" id="ARBA00042182"/>
    </source>
</evidence>
<dbReference type="Gene3D" id="3.90.226.10">
    <property type="entry name" value="2-enoyl-CoA Hydratase, Chain A, domain 1"/>
    <property type="match status" value="1"/>
</dbReference>
<keyword evidence="4" id="KW-0456">Lyase</keyword>
<dbReference type="InterPro" id="IPR001753">
    <property type="entry name" value="Enoyl-CoA_hydra/iso"/>
</dbReference>
<proteinExistence type="inferred from homology"/>
<dbReference type="SUPFAM" id="SSF52096">
    <property type="entry name" value="ClpP/crotonase"/>
    <property type="match status" value="1"/>
</dbReference>
<dbReference type="CDD" id="cd06558">
    <property type="entry name" value="crotonase-like"/>
    <property type="match status" value="1"/>
</dbReference>
<evidence type="ECO:0000256" key="1">
    <source>
        <dbReference type="ARBA" id="ARBA00004514"/>
    </source>
</evidence>
<evidence type="ECO:0000256" key="7">
    <source>
        <dbReference type="ARBA" id="ARBA00038883"/>
    </source>
</evidence>
<comment type="catalytic activity">
    <reaction evidence="6">
        <text>(2R)-ethylmalonyl-CoA + H(+) = butanoyl-CoA + CO2</text>
        <dbReference type="Rhea" id="RHEA:59540"/>
        <dbReference type="ChEBI" id="CHEBI:15378"/>
        <dbReference type="ChEBI" id="CHEBI:16526"/>
        <dbReference type="ChEBI" id="CHEBI:57371"/>
        <dbReference type="ChEBI" id="CHEBI:85316"/>
        <dbReference type="EC" id="4.1.1.94"/>
    </reaction>
    <physiologicalReaction direction="left-to-right" evidence="6">
        <dbReference type="Rhea" id="RHEA:59541"/>
    </physiologicalReaction>
</comment>
<accession>A0ABQ1NM37</accession>
<keyword evidence="3" id="KW-0963">Cytoplasm</keyword>
<dbReference type="RefSeq" id="WP_062445722.1">
    <property type="nucleotide sequence ID" value="NZ_BMCJ01000001.1"/>
</dbReference>
<dbReference type="Pfam" id="PF00378">
    <property type="entry name" value="ECH_1"/>
    <property type="match status" value="1"/>
</dbReference>
<sequence>MSYETITYENFPSGLAKITLNRPDKMNAVSKQMTAELSEVLKQARDEEELKCLVITGSGDRAFCTGGDLQDLHGDLNAGEAFQVLYPMKEVLYQLASFPVPTVAVLNGQARGGGCEIATACDFRFAIQNASFGFVQGELGITPGWGGGALLYEKIRPEFAFQWLVEAEMYSSERVAEMGWAHRLIEREELENLEQLLSGFLDKSIEQMKVWKRQYDKKLSMIALSPVMDEEVRACAKLWESEEHKEAVNRFMNRRS</sequence>
<dbReference type="PROSITE" id="PS00166">
    <property type="entry name" value="ENOYL_COA_HYDRATASE"/>
    <property type="match status" value="1"/>
</dbReference>
<evidence type="ECO:0000256" key="13">
    <source>
        <dbReference type="RuleBase" id="RU003707"/>
    </source>
</evidence>
<evidence type="ECO:0000256" key="12">
    <source>
        <dbReference type="ARBA" id="ARBA00056546"/>
    </source>
</evidence>
<keyword evidence="15" id="KW-1185">Reference proteome</keyword>
<evidence type="ECO:0000256" key="2">
    <source>
        <dbReference type="ARBA" id="ARBA00005254"/>
    </source>
</evidence>
<protein>
    <recommendedName>
        <fullName evidence="8">Ethylmalonyl-CoA decarboxylase</fullName>
        <ecNumber evidence="7">4.1.1.94</ecNumber>
    </recommendedName>
    <alternativeName>
        <fullName evidence="10">Enoyl-CoA hydratase domain-containing protein 1</fullName>
    </alternativeName>
    <alternativeName>
        <fullName evidence="9">Methylmalonyl-CoA decarboxylase</fullName>
    </alternativeName>
</protein>
<evidence type="ECO:0000256" key="11">
    <source>
        <dbReference type="ARBA" id="ARBA00047446"/>
    </source>
</evidence>
<comment type="function">
    <text evidence="12">Decarboxylates ethylmalonyl-CoA, a potentially toxic metabolite, to form butyryl-CoA, suggesting it might be involved in metabolite proofreading. Acts preferentially on (S)-ethylmalonyl-CoA but also has some activity on the (R)-isomer. Also has methylmalonyl-CoA decarboxylase activity at lower level.</text>
</comment>
<dbReference type="Proteomes" id="UP000619534">
    <property type="component" value="Unassembled WGS sequence"/>
</dbReference>
<organism evidence="14 15">
    <name type="scientific">Thalassobacillus devorans</name>
    <dbReference type="NCBI Taxonomy" id="279813"/>
    <lineage>
        <taxon>Bacteria</taxon>
        <taxon>Bacillati</taxon>
        <taxon>Bacillota</taxon>
        <taxon>Bacilli</taxon>
        <taxon>Bacillales</taxon>
        <taxon>Bacillaceae</taxon>
        <taxon>Thalassobacillus</taxon>
    </lineage>
</organism>